<keyword evidence="4" id="KW-1185">Reference proteome</keyword>
<reference evidence="2" key="1">
    <citation type="submission" date="2019-07" db="EMBL/GenBank/DDBJ databases">
        <authorList>
            <person name="Alioto T."/>
            <person name="Alioto T."/>
            <person name="Gomez Garrido J."/>
        </authorList>
    </citation>
    <scope>NUCLEOTIDE SEQUENCE</scope>
</reference>
<evidence type="ECO:0000313" key="2">
    <source>
        <dbReference type="EMBL" id="VVA31324.1"/>
    </source>
</evidence>
<name>A0A5E4FV30_PRUDU</name>
<dbReference type="Proteomes" id="UP000327085">
    <property type="component" value="Chromosome 1"/>
</dbReference>
<dbReference type="AlphaFoldDB" id="A0A5E4FV30"/>
<evidence type="ECO:0000313" key="1">
    <source>
        <dbReference type="EMBL" id="KAI5349746.1"/>
    </source>
</evidence>
<accession>A0A5E4FV30</accession>
<dbReference type="Proteomes" id="UP001054821">
    <property type="component" value="Chromosome 1"/>
</dbReference>
<dbReference type="EMBL" id="JAJFAZ020000001">
    <property type="protein sequence ID" value="KAI5349746.1"/>
    <property type="molecule type" value="Genomic_DNA"/>
</dbReference>
<proteinExistence type="predicted"/>
<dbReference type="Gramene" id="VVA31324">
    <property type="protein sequence ID" value="VVA31324"/>
    <property type="gene ID" value="Prudul26B025402"/>
</dbReference>
<gene>
    <name evidence="2" type="ORF">ALMOND_2B025402</name>
    <name evidence="1" type="ORF">L3X38_002635</name>
</gene>
<dbReference type="InParanoid" id="A0A5E4FV30"/>
<organism evidence="2 3">
    <name type="scientific">Prunus dulcis</name>
    <name type="common">Almond</name>
    <name type="synonym">Amygdalus dulcis</name>
    <dbReference type="NCBI Taxonomy" id="3755"/>
    <lineage>
        <taxon>Eukaryota</taxon>
        <taxon>Viridiplantae</taxon>
        <taxon>Streptophyta</taxon>
        <taxon>Embryophyta</taxon>
        <taxon>Tracheophyta</taxon>
        <taxon>Spermatophyta</taxon>
        <taxon>Magnoliopsida</taxon>
        <taxon>eudicotyledons</taxon>
        <taxon>Gunneridae</taxon>
        <taxon>Pentapetalae</taxon>
        <taxon>rosids</taxon>
        <taxon>fabids</taxon>
        <taxon>Rosales</taxon>
        <taxon>Rosaceae</taxon>
        <taxon>Amygdaloideae</taxon>
        <taxon>Amygdaleae</taxon>
        <taxon>Prunus</taxon>
    </lineage>
</organism>
<dbReference type="EMBL" id="CABIKO010000212">
    <property type="protein sequence ID" value="VVA31324.1"/>
    <property type="molecule type" value="Genomic_DNA"/>
</dbReference>
<protein>
    <submittedName>
        <fullName evidence="2">PREDICTED: LOC18787508</fullName>
    </submittedName>
</protein>
<reference evidence="1 4" key="3">
    <citation type="journal article" date="2022" name="G3 (Bethesda)">
        <title>Whole-genome sequence and methylome profiling of the almond [Prunus dulcis (Mill.) D.A. Webb] cultivar 'Nonpareil'.</title>
        <authorList>
            <person name="D'Amico-Willman K.M."/>
            <person name="Ouma W.Z."/>
            <person name="Meulia T."/>
            <person name="Sideli G.M."/>
            <person name="Gradziel T.M."/>
            <person name="Fresnedo-Ramirez J."/>
        </authorList>
    </citation>
    <scope>NUCLEOTIDE SEQUENCE [LARGE SCALE GENOMIC DNA]</scope>
    <source>
        <strain evidence="1">Clone GOH B32 T37-40</strain>
    </source>
</reference>
<evidence type="ECO:0000313" key="3">
    <source>
        <dbReference type="Proteomes" id="UP000327085"/>
    </source>
</evidence>
<reference evidence="3" key="2">
    <citation type="journal article" date="2020" name="Plant J.">
        <title>Transposons played a major role in the diversification between the closely related almond and peach genomes: results from the almond genome sequence.</title>
        <authorList>
            <person name="Alioto T."/>
            <person name="Alexiou K.G."/>
            <person name="Bardil A."/>
            <person name="Barteri F."/>
            <person name="Castanera R."/>
            <person name="Cruz F."/>
            <person name="Dhingra A."/>
            <person name="Duval H."/>
            <person name="Fernandez I Marti A."/>
            <person name="Frias L."/>
            <person name="Galan B."/>
            <person name="Garcia J.L."/>
            <person name="Howad W."/>
            <person name="Gomez-Garrido J."/>
            <person name="Gut M."/>
            <person name="Julca I."/>
            <person name="Morata J."/>
            <person name="Puigdomenech P."/>
            <person name="Ribeca P."/>
            <person name="Rubio Cabetas M.J."/>
            <person name="Vlasova A."/>
            <person name="Wirthensohn M."/>
            <person name="Garcia-Mas J."/>
            <person name="Gabaldon T."/>
            <person name="Casacuberta J.M."/>
            <person name="Arus P."/>
        </authorList>
    </citation>
    <scope>NUCLEOTIDE SEQUENCE [LARGE SCALE GENOMIC DNA]</scope>
    <source>
        <strain evidence="3">cv. Texas</strain>
    </source>
</reference>
<evidence type="ECO:0000313" key="4">
    <source>
        <dbReference type="Proteomes" id="UP001054821"/>
    </source>
</evidence>
<sequence>MDLLVEQLKSDIDKLKQHRLRMELESENDDKEDGTTLLFISQAAECCTPGSPEEDHAAHAILLLKALEEGFSR</sequence>